<dbReference type="AlphaFoldDB" id="A0AA88HGX8"/>
<dbReference type="Proteomes" id="UP001187531">
    <property type="component" value="Unassembled WGS sequence"/>
</dbReference>
<name>A0AA88HGX8_ARTSF</name>
<gene>
    <name evidence="6" type="ORF">QYM36_014379</name>
</gene>
<comment type="cofactor">
    <cofactor evidence="1">
        <name>Zn(2+)</name>
        <dbReference type="ChEBI" id="CHEBI:29105"/>
    </cofactor>
</comment>
<evidence type="ECO:0000256" key="3">
    <source>
        <dbReference type="SAM" id="MobiDB-lite"/>
    </source>
</evidence>
<reference evidence="6" key="1">
    <citation type="submission" date="2023-07" db="EMBL/GenBank/DDBJ databases">
        <title>Chromosome-level genome assembly of Artemia franciscana.</title>
        <authorList>
            <person name="Jo E."/>
        </authorList>
    </citation>
    <scope>NUCLEOTIDE SEQUENCE</scope>
    <source>
        <tissue evidence="6">Whole body</tissue>
    </source>
</reference>
<evidence type="ECO:0000259" key="5">
    <source>
        <dbReference type="Pfam" id="PF04389"/>
    </source>
</evidence>
<comment type="caution">
    <text evidence="6">The sequence shown here is derived from an EMBL/GenBank/DDBJ whole genome shotgun (WGS) entry which is preliminary data.</text>
</comment>
<dbReference type="SUPFAM" id="SSF53187">
    <property type="entry name" value="Zn-dependent exopeptidases"/>
    <property type="match status" value="1"/>
</dbReference>
<dbReference type="Pfam" id="PF04389">
    <property type="entry name" value="Peptidase_M28"/>
    <property type="match status" value="1"/>
</dbReference>
<evidence type="ECO:0000313" key="7">
    <source>
        <dbReference type="Proteomes" id="UP001187531"/>
    </source>
</evidence>
<feature type="region of interest" description="Disordered" evidence="3">
    <location>
        <begin position="136"/>
        <end position="171"/>
    </location>
</feature>
<keyword evidence="7" id="KW-1185">Reference proteome</keyword>
<dbReference type="PANTHER" id="PTHR12147">
    <property type="entry name" value="METALLOPEPTIDASE M28 FAMILY MEMBER"/>
    <property type="match status" value="1"/>
</dbReference>
<dbReference type="Gene3D" id="3.40.630.10">
    <property type="entry name" value="Zn peptidases"/>
    <property type="match status" value="1"/>
</dbReference>
<dbReference type="InterPro" id="IPR045175">
    <property type="entry name" value="M28_fam"/>
</dbReference>
<dbReference type="GO" id="GO:0008235">
    <property type="term" value="F:metalloexopeptidase activity"/>
    <property type="evidence" value="ECO:0007669"/>
    <property type="project" value="InterPro"/>
</dbReference>
<dbReference type="EMBL" id="JAVRJZ010000018">
    <property type="protein sequence ID" value="KAK2708753.1"/>
    <property type="molecule type" value="Genomic_DNA"/>
</dbReference>
<organism evidence="6 7">
    <name type="scientific">Artemia franciscana</name>
    <name type="common">Brine shrimp</name>
    <name type="synonym">Artemia sanfranciscana</name>
    <dbReference type="NCBI Taxonomy" id="6661"/>
    <lineage>
        <taxon>Eukaryota</taxon>
        <taxon>Metazoa</taxon>
        <taxon>Ecdysozoa</taxon>
        <taxon>Arthropoda</taxon>
        <taxon>Crustacea</taxon>
        <taxon>Branchiopoda</taxon>
        <taxon>Anostraca</taxon>
        <taxon>Artemiidae</taxon>
        <taxon>Artemia</taxon>
    </lineage>
</organism>
<sequence length="697" mass="79389">MDKKASIICMVYLLCLSANGLPVTDAPNRKVTVKDIYENFHQYLSPDALQFLEEEMNSVSIEEDEYFELNGKKISAAELYQLLELEEQKYAHWFFMSVPSDILHDNATSKFEFNDPAYDPMNFTVSGRSWLNRQRKSWKRRPRSAENDTGNAEHTENDLEDTRSDGNGTENEWDEKNYVIISDDAAFEEFLAEFNKNWTSSFFELPKRGRSKDVQFRFTAPRPFAGNRRPRVFFPRDGQSPNDVDAPPDFQPQINLTELFFGTTHSMVGDNETLVDYLKEMNKVEDTLTSQRTEAYRNGSLNPLDVSRSHLEFILFYGLDAPRDFQTNVTLRNTMARYLSNKMERFGLLAGTQTYEPHQYPEIFPEKIPKGINIIGVLPGRRWGTKDDEIILLAAHWDTVEGSNGMDDNGSGVSVVLEVARALTEAKCVTEFSVMFVLFDLEEVGCIGSIYFIRDYLIPHVLDAHGGAKLKGAYILDTVMNYNNTPGSQIWPEEWNRQIPGRLEELEQDNMTGNFLAALYRKGVDSTLATTLSKHYKIQNKPELKPDSPYHIKEFEMDLSADMPPVDELAKWIDLLRSDHSRFWFHNLEYPWSFPAVLLTDTGPYRGDMQQCYHNSCDSYSSAGYNNVEFLASTAKALIDSTIELSQAQCRGRSPTVPSTANNNSSFNFSSFISSLMQILGQLGVNIGNKSSQAEQA</sequence>
<dbReference type="GO" id="GO:0006508">
    <property type="term" value="P:proteolysis"/>
    <property type="evidence" value="ECO:0007669"/>
    <property type="project" value="InterPro"/>
</dbReference>
<evidence type="ECO:0000256" key="4">
    <source>
        <dbReference type="SAM" id="SignalP"/>
    </source>
</evidence>
<feature type="chain" id="PRO_5041851713" description="Peptidase M28 domain-containing protein" evidence="4">
    <location>
        <begin position="21"/>
        <end position="697"/>
    </location>
</feature>
<proteinExistence type="inferred from homology"/>
<evidence type="ECO:0000256" key="1">
    <source>
        <dbReference type="ARBA" id="ARBA00001947"/>
    </source>
</evidence>
<dbReference type="PANTHER" id="PTHR12147:SF26">
    <property type="entry name" value="PEPTIDASE M28 DOMAIN-CONTAINING PROTEIN"/>
    <property type="match status" value="1"/>
</dbReference>
<feature type="signal peptide" evidence="4">
    <location>
        <begin position="1"/>
        <end position="20"/>
    </location>
</feature>
<comment type="similarity">
    <text evidence="2">Belongs to the peptidase M28 family. M28B subfamily.</text>
</comment>
<dbReference type="InterPro" id="IPR007484">
    <property type="entry name" value="Peptidase_M28"/>
</dbReference>
<evidence type="ECO:0000256" key="2">
    <source>
        <dbReference type="ARBA" id="ARBA00005634"/>
    </source>
</evidence>
<keyword evidence="4" id="KW-0732">Signal</keyword>
<protein>
    <recommendedName>
        <fullName evidence="5">Peptidase M28 domain-containing protein</fullName>
    </recommendedName>
</protein>
<accession>A0AA88HGX8</accession>
<feature type="domain" description="Peptidase M28" evidence="5">
    <location>
        <begin position="373"/>
        <end position="457"/>
    </location>
</feature>
<feature type="compositionally biased region" description="Basic and acidic residues" evidence="3">
    <location>
        <begin position="143"/>
        <end position="164"/>
    </location>
</feature>
<dbReference type="EMBL" id="JAVRJZ010000018">
    <property type="protein sequence ID" value="KAK2708752.1"/>
    <property type="molecule type" value="Genomic_DNA"/>
</dbReference>
<evidence type="ECO:0000313" key="6">
    <source>
        <dbReference type="EMBL" id="KAK2708753.1"/>
    </source>
</evidence>